<dbReference type="Pfam" id="PF01547">
    <property type="entry name" value="SBP_bac_1"/>
    <property type="match status" value="1"/>
</dbReference>
<evidence type="ECO:0000313" key="8">
    <source>
        <dbReference type="Proteomes" id="UP001055784"/>
    </source>
</evidence>
<evidence type="ECO:0000256" key="1">
    <source>
        <dbReference type="ARBA" id="ARBA00022475"/>
    </source>
</evidence>
<dbReference type="EMBL" id="CP097770">
    <property type="protein sequence ID" value="URJ48598.1"/>
    <property type="molecule type" value="Genomic_DNA"/>
</dbReference>
<evidence type="ECO:0000256" key="6">
    <source>
        <dbReference type="SAM" id="SignalP"/>
    </source>
</evidence>
<keyword evidence="2 6" id="KW-0732">Signal</keyword>
<dbReference type="Proteomes" id="UP001055784">
    <property type="component" value="Chromosome"/>
</dbReference>
<keyword evidence="4" id="KW-0564">Palmitate</keyword>
<evidence type="ECO:0000256" key="2">
    <source>
        <dbReference type="ARBA" id="ARBA00022729"/>
    </source>
</evidence>
<keyword evidence="1" id="KW-1003">Cell membrane</keyword>
<sequence>MLKRRLRTWMALVMTAMLTGLTACGGNAGEPANPNAVELKFMYWGSNDEKQAMEKMIQSFNASHPNIRVKGEHVPGDYTTKINTLMAANQLPDIAYLGDSLTMKWASEGRLLDLSSYYDEYPELKNKLKSSYLYSEPGKSIGNYTALEVMQLFYNKELFTEAGVPVPPADPQKAWTWDEFLEIAKKLTKDQNGKHPGDSGFDPKNIVQYGFAFGNDRSSWGPLLASNGGGLTDKTGKKYTLNSPESVEVFQKLQDLVFKEHVSPDLIQQQDMPSNTIRLQTRKVAMVVDGTWSLLDFSNNKQLQWSIGVLPKLKEPKTMIVAGATVIFQSTKHPKEALEFYLYHNNPEKVDLFKSGLWMPIEEKYYTDEQAIQSWTNNAAHPPEFQKAGIEYARDYAIKPSTSTLRNWPDIGSKLTPGLDLIWTNKKTPQQALDELEPIIQPLLQGVYPDE</sequence>
<evidence type="ECO:0000256" key="3">
    <source>
        <dbReference type="ARBA" id="ARBA00023136"/>
    </source>
</evidence>
<evidence type="ECO:0000256" key="4">
    <source>
        <dbReference type="ARBA" id="ARBA00023139"/>
    </source>
</evidence>
<dbReference type="AlphaFoldDB" id="A0AAE9IAW2"/>
<feature type="chain" id="PRO_5042187647" evidence="6">
    <location>
        <begin position="26"/>
        <end position="451"/>
    </location>
</feature>
<feature type="signal peptide" evidence="6">
    <location>
        <begin position="1"/>
        <end position="25"/>
    </location>
</feature>
<accession>A0AAE9IAW2</accession>
<keyword evidence="3" id="KW-0472">Membrane</keyword>
<dbReference type="RefSeq" id="WP_250259253.1">
    <property type="nucleotide sequence ID" value="NZ_CP097770.1"/>
</dbReference>
<dbReference type="PANTHER" id="PTHR43649">
    <property type="entry name" value="ARABINOSE-BINDING PROTEIN-RELATED"/>
    <property type="match status" value="1"/>
</dbReference>
<name>A0AAE9IAW2_PAEPO</name>
<dbReference type="SUPFAM" id="SSF53850">
    <property type="entry name" value="Periplasmic binding protein-like II"/>
    <property type="match status" value="1"/>
</dbReference>
<gene>
    <name evidence="7" type="ORF">MF626_002843</name>
</gene>
<dbReference type="CDD" id="cd13585">
    <property type="entry name" value="PBP2_TMBP_like"/>
    <property type="match status" value="1"/>
</dbReference>
<dbReference type="InterPro" id="IPR006059">
    <property type="entry name" value="SBP"/>
</dbReference>
<dbReference type="PANTHER" id="PTHR43649:SF33">
    <property type="entry name" value="POLYGALACTURONAN_RHAMNOGALACTURONAN-BINDING PROTEIN YTCQ"/>
    <property type="match status" value="1"/>
</dbReference>
<organism evidence="7 8">
    <name type="scientific">Paenibacillus polymyxa</name>
    <name type="common">Bacillus polymyxa</name>
    <dbReference type="NCBI Taxonomy" id="1406"/>
    <lineage>
        <taxon>Bacteria</taxon>
        <taxon>Bacillati</taxon>
        <taxon>Bacillota</taxon>
        <taxon>Bacilli</taxon>
        <taxon>Bacillales</taxon>
        <taxon>Paenibacillaceae</taxon>
        <taxon>Paenibacillus</taxon>
    </lineage>
</organism>
<reference evidence="7" key="1">
    <citation type="submission" date="2022-11" db="EMBL/GenBank/DDBJ databases">
        <authorList>
            <person name="Vasilchenko N.G."/>
            <person name="Prazdnova E.V."/>
            <person name="Gorovtsov A.V."/>
            <person name="Chistyakov V.A."/>
            <person name="Pak M.L."/>
        </authorList>
    </citation>
    <scope>NUCLEOTIDE SEQUENCE</scope>
    <source>
        <strain evidence="7">R 4.5</strain>
    </source>
</reference>
<keyword evidence="5" id="KW-0449">Lipoprotein</keyword>
<evidence type="ECO:0000313" key="7">
    <source>
        <dbReference type="EMBL" id="URJ48598.1"/>
    </source>
</evidence>
<dbReference type="InterPro" id="IPR050490">
    <property type="entry name" value="Bact_solute-bd_prot1"/>
</dbReference>
<dbReference type="PROSITE" id="PS51257">
    <property type="entry name" value="PROKAR_LIPOPROTEIN"/>
    <property type="match status" value="1"/>
</dbReference>
<protein>
    <submittedName>
        <fullName evidence="7">Sugar ABC transporter substrate-binding protein</fullName>
    </submittedName>
</protein>
<evidence type="ECO:0000256" key="5">
    <source>
        <dbReference type="ARBA" id="ARBA00023288"/>
    </source>
</evidence>
<proteinExistence type="predicted"/>
<dbReference type="Gene3D" id="3.40.190.10">
    <property type="entry name" value="Periplasmic binding protein-like II"/>
    <property type="match status" value="1"/>
</dbReference>